<sequence length="186" mass="20602">MRPPDQPRRPSRVPQDRLDGAARAPGQTRPAVGHGEKTVSLAIRTATEQDLPALLELYRQLSARHQPPAPALTQAVWHDMLRHPGMHVLLAELEGRVVGTLTVSFLPNLTRLARPYGVIENVVVDFSARRQGVGQALMAAAETLAHGVKAYKLMLMTGHQVETAQAFYRSCGYDQHSKVPFEKRFL</sequence>
<evidence type="ECO:0000313" key="5">
    <source>
        <dbReference type="EMBL" id="RJF72465.1"/>
    </source>
</evidence>
<feature type="region of interest" description="Disordered" evidence="3">
    <location>
        <begin position="1"/>
        <end position="36"/>
    </location>
</feature>
<reference evidence="5 6" key="1">
    <citation type="submission" date="2018-09" db="EMBL/GenBank/DDBJ databases">
        <authorList>
            <person name="Zhu H."/>
        </authorList>
    </citation>
    <scope>NUCLEOTIDE SEQUENCE [LARGE SCALE GENOMIC DNA]</scope>
    <source>
        <strain evidence="5 6">K2S05-167</strain>
    </source>
</reference>
<dbReference type="Pfam" id="PF00583">
    <property type="entry name" value="Acetyltransf_1"/>
    <property type="match status" value="1"/>
</dbReference>
<keyword evidence="6" id="KW-1185">Reference proteome</keyword>
<evidence type="ECO:0000313" key="6">
    <source>
        <dbReference type="Proteomes" id="UP000286287"/>
    </source>
</evidence>
<keyword evidence="1 5" id="KW-0808">Transferase</keyword>
<dbReference type="EMBL" id="QYUJ01000014">
    <property type="protein sequence ID" value="RJF72465.1"/>
    <property type="molecule type" value="Genomic_DNA"/>
</dbReference>
<evidence type="ECO:0000259" key="4">
    <source>
        <dbReference type="PROSITE" id="PS51186"/>
    </source>
</evidence>
<dbReference type="PANTHER" id="PTHR43877">
    <property type="entry name" value="AMINOALKYLPHOSPHONATE N-ACETYLTRANSFERASE-RELATED-RELATED"/>
    <property type="match status" value="1"/>
</dbReference>
<keyword evidence="2" id="KW-0012">Acyltransferase</keyword>
<dbReference type="AlphaFoldDB" id="A0A418V8M7"/>
<feature type="compositionally biased region" description="Basic and acidic residues" evidence="3">
    <location>
        <begin position="1"/>
        <end position="20"/>
    </location>
</feature>
<dbReference type="InterPro" id="IPR000182">
    <property type="entry name" value="GNAT_dom"/>
</dbReference>
<dbReference type="InterPro" id="IPR050832">
    <property type="entry name" value="Bact_Acetyltransf"/>
</dbReference>
<evidence type="ECO:0000256" key="1">
    <source>
        <dbReference type="ARBA" id="ARBA00022679"/>
    </source>
</evidence>
<evidence type="ECO:0000256" key="3">
    <source>
        <dbReference type="SAM" id="MobiDB-lite"/>
    </source>
</evidence>
<dbReference type="CDD" id="cd04301">
    <property type="entry name" value="NAT_SF"/>
    <property type="match status" value="1"/>
</dbReference>
<feature type="domain" description="N-acetyltransferase" evidence="4">
    <location>
        <begin position="41"/>
        <end position="186"/>
    </location>
</feature>
<dbReference type="SUPFAM" id="SSF55729">
    <property type="entry name" value="Acyl-CoA N-acyltransferases (Nat)"/>
    <property type="match status" value="1"/>
</dbReference>
<comment type="caution">
    <text evidence="5">The sequence shown here is derived from an EMBL/GenBank/DDBJ whole genome shotgun (WGS) entry which is preliminary data.</text>
</comment>
<accession>A0A418V8M7</accession>
<name>A0A418V8M7_9DEIO</name>
<proteinExistence type="predicted"/>
<evidence type="ECO:0000256" key="2">
    <source>
        <dbReference type="ARBA" id="ARBA00023315"/>
    </source>
</evidence>
<dbReference type="InterPro" id="IPR016181">
    <property type="entry name" value="Acyl_CoA_acyltransferase"/>
</dbReference>
<dbReference type="GO" id="GO:0016747">
    <property type="term" value="F:acyltransferase activity, transferring groups other than amino-acyl groups"/>
    <property type="evidence" value="ECO:0007669"/>
    <property type="project" value="InterPro"/>
</dbReference>
<dbReference type="PROSITE" id="PS51186">
    <property type="entry name" value="GNAT"/>
    <property type="match status" value="1"/>
</dbReference>
<protein>
    <submittedName>
        <fullName evidence="5">GNAT family N-acetyltransferase</fullName>
    </submittedName>
</protein>
<dbReference type="Gene3D" id="3.40.630.30">
    <property type="match status" value="1"/>
</dbReference>
<organism evidence="5 6">
    <name type="scientific">Deinococcus cavernae</name>
    <dbReference type="NCBI Taxonomy" id="2320857"/>
    <lineage>
        <taxon>Bacteria</taxon>
        <taxon>Thermotogati</taxon>
        <taxon>Deinococcota</taxon>
        <taxon>Deinococci</taxon>
        <taxon>Deinococcales</taxon>
        <taxon>Deinococcaceae</taxon>
        <taxon>Deinococcus</taxon>
    </lineage>
</organism>
<gene>
    <name evidence="5" type="ORF">D3875_13815</name>
</gene>
<dbReference type="Proteomes" id="UP000286287">
    <property type="component" value="Unassembled WGS sequence"/>
</dbReference>